<dbReference type="InterPro" id="IPR000073">
    <property type="entry name" value="AB_hydrolase_1"/>
</dbReference>
<keyword evidence="6" id="KW-1185">Reference proteome</keyword>
<dbReference type="Gene3D" id="3.40.50.1820">
    <property type="entry name" value="alpha/beta hydrolase"/>
    <property type="match status" value="1"/>
</dbReference>
<comment type="function">
    <text evidence="3">Catalyzes a proton abstraction reaction that results in 2,5-elimination of pyruvate from 2-succinyl-5-enolpyruvyl-6-hydroxy-3-cyclohexene-1-carboxylate (SEPHCHC) and the formation of 2-succinyl-6-hydroxy-2,4-cyclohexadiene-1-carboxylate (SHCHC).</text>
</comment>
<evidence type="ECO:0000313" key="6">
    <source>
        <dbReference type="Proteomes" id="UP000276443"/>
    </source>
</evidence>
<dbReference type="GO" id="GO:0009234">
    <property type="term" value="P:menaquinone biosynthetic process"/>
    <property type="evidence" value="ECO:0007669"/>
    <property type="project" value="UniProtKB-UniRule"/>
</dbReference>
<dbReference type="PANTHER" id="PTHR42916:SF1">
    <property type="entry name" value="PROTEIN PHYLLO, CHLOROPLASTIC"/>
    <property type="match status" value="1"/>
</dbReference>
<dbReference type="InterPro" id="IPR022485">
    <property type="entry name" value="SHCHC_synthase_MenH"/>
</dbReference>
<comment type="catalytic activity">
    <reaction evidence="3">
        <text>5-enolpyruvoyl-6-hydroxy-2-succinyl-cyclohex-3-ene-1-carboxylate = (1R,6R)-6-hydroxy-2-succinyl-cyclohexa-2,4-diene-1-carboxylate + pyruvate</text>
        <dbReference type="Rhea" id="RHEA:25597"/>
        <dbReference type="ChEBI" id="CHEBI:15361"/>
        <dbReference type="ChEBI" id="CHEBI:58689"/>
        <dbReference type="ChEBI" id="CHEBI:58818"/>
        <dbReference type="EC" id="4.2.99.20"/>
    </reaction>
</comment>
<evidence type="ECO:0000259" key="4">
    <source>
        <dbReference type="Pfam" id="PF00561"/>
    </source>
</evidence>
<comment type="subunit">
    <text evidence="3">Monomer.</text>
</comment>
<dbReference type="EC" id="4.2.99.20" evidence="3"/>
<protein>
    <recommendedName>
        <fullName evidence="3">Putative 2-succinyl-6-hydroxy-2,4-cyclohexadiene-1-carboxylate synthase</fullName>
        <shortName evidence="3">SHCHC synthase</shortName>
        <ecNumber evidence="3">4.2.99.20</ecNumber>
    </recommendedName>
</protein>
<comment type="pathway">
    <text evidence="3">Quinol/quinone metabolism; menaquinone biosynthesis.</text>
</comment>
<evidence type="ECO:0000256" key="1">
    <source>
        <dbReference type="ARBA" id="ARBA00022428"/>
    </source>
</evidence>
<dbReference type="HAMAP" id="MF_01660">
    <property type="entry name" value="MenH"/>
    <property type="match status" value="1"/>
</dbReference>
<keyword evidence="1 3" id="KW-0474">Menaquinone biosynthesis</keyword>
<sequence length="265" mass="30154">MKVNVGDNSYYVEVTGKGEPVIMFHGFTGSLRTWDLLVNYLSEHFQCITVDLPGHGQTNADVTDMEQACRELKQIIQEVTTETFNLLGYSMGGRTALVFAHQYPESVKRLILESASPGLDGDEKNNRQLRDEKLATYIEENGIEEFVNYWETIPLFQTQESLPDSVKQEIRRERLSQTESGLALSLRTMGTGVQLSMWQHLNNLNLPVFLISGELDRKFVNLNQQMDDEFPTAIHTTVSNVGHAIHLENPDFFGKIVMKHLNNYI</sequence>
<evidence type="ECO:0000256" key="2">
    <source>
        <dbReference type="ARBA" id="ARBA00023239"/>
    </source>
</evidence>
<evidence type="ECO:0000256" key="3">
    <source>
        <dbReference type="HAMAP-Rule" id="MF_01660"/>
    </source>
</evidence>
<dbReference type="Pfam" id="PF00561">
    <property type="entry name" value="Abhydrolase_1"/>
    <property type="match status" value="1"/>
</dbReference>
<dbReference type="InterPro" id="IPR029058">
    <property type="entry name" value="AB_hydrolase_fold"/>
</dbReference>
<comment type="similarity">
    <text evidence="3">Belongs to the AB hydrolase superfamily. MenH family.</text>
</comment>
<comment type="pathway">
    <text evidence="3">Quinol/quinone metabolism; 1,4-dihydroxy-2-naphthoate biosynthesis; 1,4-dihydroxy-2-naphthoate from chorismate: step 3/7.</text>
</comment>
<dbReference type="PRINTS" id="PR00111">
    <property type="entry name" value="ABHYDROLASE"/>
</dbReference>
<dbReference type="AlphaFoldDB" id="A0A3N5BS10"/>
<dbReference type="NCBIfam" id="TIGR03695">
    <property type="entry name" value="menH_SHCHC"/>
    <property type="match status" value="1"/>
</dbReference>
<dbReference type="OrthoDB" id="9808398at2"/>
<dbReference type="UniPathway" id="UPA00079"/>
<organism evidence="5 6">
    <name type="scientific">Aquisalibacillus elongatus</name>
    <dbReference type="NCBI Taxonomy" id="485577"/>
    <lineage>
        <taxon>Bacteria</taxon>
        <taxon>Bacillati</taxon>
        <taxon>Bacillota</taxon>
        <taxon>Bacilli</taxon>
        <taxon>Bacillales</taxon>
        <taxon>Bacillaceae</taxon>
        <taxon>Aquisalibacillus</taxon>
    </lineage>
</organism>
<gene>
    <name evidence="3" type="primary">menH</name>
    <name evidence="5" type="ORF">EDC24_2717</name>
</gene>
<accession>A0A3N5BS10</accession>
<dbReference type="GO" id="GO:0070205">
    <property type="term" value="F:2-succinyl-6-hydroxy-2,4-cyclohexadiene-1-carboxylate synthase activity"/>
    <property type="evidence" value="ECO:0007669"/>
    <property type="project" value="UniProtKB-UniRule"/>
</dbReference>
<name>A0A3N5BS10_9BACI</name>
<comment type="caution">
    <text evidence="5">The sequence shown here is derived from an EMBL/GenBank/DDBJ whole genome shotgun (WGS) entry which is preliminary data.</text>
</comment>
<dbReference type="EMBL" id="RKRF01000013">
    <property type="protein sequence ID" value="RPF50282.1"/>
    <property type="molecule type" value="Genomic_DNA"/>
</dbReference>
<dbReference type="RefSeq" id="WP_124223422.1">
    <property type="nucleotide sequence ID" value="NZ_RKRF01000013.1"/>
</dbReference>
<evidence type="ECO:0000313" key="5">
    <source>
        <dbReference type="EMBL" id="RPF50282.1"/>
    </source>
</evidence>
<keyword evidence="2 3" id="KW-0456">Lyase</keyword>
<dbReference type="UniPathway" id="UPA01057">
    <property type="reaction ID" value="UER00900"/>
</dbReference>
<dbReference type="PANTHER" id="PTHR42916">
    <property type="entry name" value="2-SUCCINYL-5-ENOLPYRUVYL-6-HYDROXY-3-CYCLOHEXENE-1-CARBOXYLATE SYNTHASE"/>
    <property type="match status" value="1"/>
</dbReference>
<reference evidence="5 6" key="1">
    <citation type="submission" date="2018-11" db="EMBL/GenBank/DDBJ databases">
        <title>Genomic Encyclopedia of Type Strains, Phase IV (KMG-IV): sequencing the most valuable type-strain genomes for metagenomic binning, comparative biology and taxonomic classification.</title>
        <authorList>
            <person name="Goeker M."/>
        </authorList>
    </citation>
    <scope>NUCLEOTIDE SEQUENCE [LARGE SCALE GENOMIC DNA]</scope>
    <source>
        <strain evidence="5 6">DSM 18090</strain>
    </source>
</reference>
<proteinExistence type="inferred from homology"/>
<dbReference type="SUPFAM" id="SSF53474">
    <property type="entry name" value="alpha/beta-Hydrolases"/>
    <property type="match status" value="1"/>
</dbReference>
<feature type="domain" description="AB hydrolase-1" evidence="4">
    <location>
        <begin position="20"/>
        <end position="250"/>
    </location>
</feature>
<dbReference type="Proteomes" id="UP000276443">
    <property type="component" value="Unassembled WGS sequence"/>
</dbReference>